<evidence type="ECO:0000313" key="2">
    <source>
        <dbReference type="Proteomes" id="UP001055072"/>
    </source>
</evidence>
<proteinExistence type="predicted"/>
<evidence type="ECO:0000313" key="1">
    <source>
        <dbReference type="EMBL" id="KAI0086276.1"/>
    </source>
</evidence>
<reference evidence="1" key="1">
    <citation type="journal article" date="2021" name="Environ. Microbiol.">
        <title>Gene family expansions and transcriptome signatures uncover fungal adaptations to wood decay.</title>
        <authorList>
            <person name="Hage H."/>
            <person name="Miyauchi S."/>
            <person name="Viragh M."/>
            <person name="Drula E."/>
            <person name="Min B."/>
            <person name="Chaduli D."/>
            <person name="Navarro D."/>
            <person name="Favel A."/>
            <person name="Norest M."/>
            <person name="Lesage-Meessen L."/>
            <person name="Balint B."/>
            <person name="Merenyi Z."/>
            <person name="de Eugenio L."/>
            <person name="Morin E."/>
            <person name="Martinez A.T."/>
            <person name="Baldrian P."/>
            <person name="Stursova M."/>
            <person name="Martinez M.J."/>
            <person name="Novotny C."/>
            <person name="Magnuson J.K."/>
            <person name="Spatafora J.W."/>
            <person name="Maurice S."/>
            <person name="Pangilinan J."/>
            <person name="Andreopoulos W."/>
            <person name="LaButti K."/>
            <person name="Hundley H."/>
            <person name="Na H."/>
            <person name="Kuo A."/>
            <person name="Barry K."/>
            <person name="Lipzen A."/>
            <person name="Henrissat B."/>
            <person name="Riley R."/>
            <person name="Ahrendt S."/>
            <person name="Nagy L.G."/>
            <person name="Grigoriev I.V."/>
            <person name="Martin F."/>
            <person name="Rosso M.N."/>
        </authorList>
    </citation>
    <scope>NUCLEOTIDE SEQUENCE</scope>
    <source>
        <strain evidence="1">CBS 384.51</strain>
    </source>
</reference>
<dbReference type="Proteomes" id="UP001055072">
    <property type="component" value="Unassembled WGS sequence"/>
</dbReference>
<dbReference type="EMBL" id="MU274925">
    <property type="protein sequence ID" value="KAI0086276.1"/>
    <property type="molecule type" value="Genomic_DNA"/>
</dbReference>
<name>A0ACB8TWG7_9APHY</name>
<organism evidence="1 2">
    <name type="scientific">Irpex rosettiformis</name>
    <dbReference type="NCBI Taxonomy" id="378272"/>
    <lineage>
        <taxon>Eukaryota</taxon>
        <taxon>Fungi</taxon>
        <taxon>Dikarya</taxon>
        <taxon>Basidiomycota</taxon>
        <taxon>Agaricomycotina</taxon>
        <taxon>Agaricomycetes</taxon>
        <taxon>Polyporales</taxon>
        <taxon>Irpicaceae</taxon>
        <taxon>Irpex</taxon>
    </lineage>
</organism>
<comment type="caution">
    <text evidence="1">The sequence shown here is derived from an EMBL/GenBank/DDBJ whole genome shotgun (WGS) entry which is preliminary data.</text>
</comment>
<accession>A0ACB8TWG7</accession>
<protein>
    <submittedName>
        <fullName evidence="1">Uncharacterized protein</fullName>
    </submittedName>
</protein>
<keyword evidence="2" id="KW-1185">Reference proteome</keyword>
<gene>
    <name evidence="1" type="ORF">BDY19DRAFT_962380</name>
</gene>
<sequence length="72" mass="7794">MRPNQNTNQHANPPSLNSVDKISQTLLLRSDCYLPHSSASIASLAPLRPFPTTSASLHPVQVSIPTFPSETL</sequence>